<gene>
    <name evidence="1" type="ORF">A8926_7314</name>
</gene>
<proteinExistence type="predicted"/>
<comment type="caution">
    <text evidence="1">The sequence shown here is derived from an EMBL/GenBank/DDBJ whole genome shotgun (WGS) entry which is preliminary data.</text>
</comment>
<dbReference type="EMBL" id="PJNB01000001">
    <property type="protein sequence ID" value="PKW19162.1"/>
    <property type="molecule type" value="Genomic_DNA"/>
</dbReference>
<name>A0A2N3Y8B3_SACSN</name>
<sequence length="58" mass="6412">MLSAKRKIVAIDQGCFLRLSVHWITAPHGSGVLGFLQRRRKFPGASEFLPGLNAEGYL</sequence>
<protein>
    <submittedName>
        <fullName evidence="1">Uncharacterized protein</fullName>
    </submittedName>
</protein>
<reference evidence="1" key="1">
    <citation type="submission" date="2017-12" db="EMBL/GenBank/DDBJ databases">
        <title>Sequencing the genomes of 1000 Actinobacteria strains.</title>
        <authorList>
            <person name="Klenk H.-P."/>
        </authorList>
    </citation>
    <scope>NUCLEOTIDE SEQUENCE [LARGE SCALE GENOMIC DNA]</scope>
    <source>
        <strain evidence="1">DSM 44228</strain>
    </source>
</reference>
<evidence type="ECO:0000313" key="2">
    <source>
        <dbReference type="Proteomes" id="UP000233786"/>
    </source>
</evidence>
<organism evidence="1 2">
    <name type="scientific">Saccharopolyspora spinosa</name>
    <dbReference type="NCBI Taxonomy" id="60894"/>
    <lineage>
        <taxon>Bacteria</taxon>
        <taxon>Bacillati</taxon>
        <taxon>Actinomycetota</taxon>
        <taxon>Actinomycetes</taxon>
        <taxon>Pseudonocardiales</taxon>
        <taxon>Pseudonocardiaceae</taxon>
        <taxon>Saccharopolyspora</taxon>
    </lineage>
</organism>
<keyword evidence="2" id="KW-1185">Reference proteome</keyword>
<accession>A0A2N3Y8B3</accession>
<evidence type="ECO:0000313" key="1">
    <source>
        <dbReference type="EMBL" id="PKW19162.1"/>
    </source>
</evidence>
<dbReference type="AlphaFoldDB" id="A0A2N3Y8B3"/>
<dbReference type="STRING" id="994479.GCA_000194155_01706"/>
<dbReference type="Proteomes" id="UP000233786">
    <property type="component" value="Unassembled WGS sequence"/>
</dbReference>